<organism evidence="1 2">
    <name type="scientific">Romanomermis culicivorax</name>
    <name type="common">Nematode worm</name>
    <dbReference type="NCBI Taxonomy" id="13658"/>
    <lineage>
        <taxon>Eukaryota</taxon>
        <taxon>Metazoa</taxon>
        <taxon>Ecdysozoa</taxon>
        <taxon>Nematoda</taxon>
        <taxon>Enoplea</taxon>
        <taxon>Dorylaimia</taxon>
        <taxon>Mermithida</taxon>
        <taxon>Mermithoidea</taxon>
        <taxon>Mermithidae</taxon>
        <taxon>Romanomermis</taxon>
    </lineage>
</organism>
<dbReference type="AlphaFoldDB" id="A0A915IQA3"/>
<dbReference type="WBParaSite" id="nRc.2.0.1.t16177-RA">
    <property type="protein sequence ID" value="nRc.2.0.1.t16177-RA"/>
    <property type="gene ID" value="nRc.2.0.1.g16177"/>
</dbReference>
<dbReference type="Proteomes" id="UP000887565">
    <property type="component" value="Unplaced"/>
</dbReference>
<evidence type="ECO:0000313" key="2">
    <source>
        <dbReference type="WBParaSite" id="nRc.2.0.1.t16177-RA"/>
    </source>
</evidence>
<proteinExistence type="predicted"/>
<sequence>MQNEYGISKVSSLIAELVFKQNFLSNTEGDFQQEIANLHDKQRFYIVGTSLKVIHLHLAMLSSFSPDLTGYMVNSRTINQTLWYHIT</sequence>
<protein>
    <submittedName>
        <fullName evidence="2">Uncharacterized protein</fullName>
    </submittedName>
</protein>
<keyword evidence="1" id="KW-1185">Reference proteome</keyword>
<name>A0A915IQA3_ROMCU</name>
<accession>A0A915IQA3</accession>
<reference evidence="2" key="1">
    <citation type="submission" date="2022-11" db="UniProtKB">
        <authorList>
            <consortium name="WormBaseParasite"/>
        </authorList>
    </citation>
    <scope>IDENTIFICATION</scope>
</reference>
<evidence type="ECO:0000313" key="1">
    <source>
        <dbReference type="Proteomes" id="UP000887565"/>
    </source>
</evidence>